<evidence type="ECO:0000313" key="2">
    <source>
        <dbReference type="EMBL" id="CBY38272.1"/>
    </source>
</evidence>
<evidence type="ECO:0000256" key="1">
    <source>
        <dbReference type="SAM" id="SignalP"/>
    </source>
</evidence>
<reference evidence="2" key="1">
    <citation type="journal article" date="2010" name="Science">
        <title>Plasticity of animal genome architecture unmasked by rapid evolution of a pelagic tunicate.</title>
        <authorList>
            <person name="Denoeud F."/>
            <person name="Henriet S."/>
            <person name="Mungpakdee S."/>
            <person name="Aury J.M."/>
            <person name="Da Silva C."/>
            <person name="Brinkmann H."/>
            <person name="Mikhaleva J."/>
            <person name="Olsen L.C."/>
            <person name="Jubin C."/>
            <person name="Canestro C."/>
            <person name="Bouquet J.M."/>
            <person name="Danks G."/>
            <person name="Poulain J."/>
            <person name="Campsteijn C."/>
            <person name="Adamski M."/>
            <person name="Cross I."/>
            <person name="Yadetie F."/>
            <person name="Muffato M."/>
            <person name="Louis A."/>
            <person name="Butcher S."/>
            <person name="Tsagkogeorga G."/>
            <person name="Konrad A."/>
            <person name="Singh S."/>
            <person name="Jensen M.F."/>
            <person name="Cong E.H."/>
            <person name="Eikeseth-Otteraa H."/>
            <person name="Noel B."/>
            <person name="Anthouard V."/>
            <person name="Porcel B.M."/>
            <person name="Kachouri-Lafond R."/>
            <person name="Nishino A."/>
            <person name="Ugolini M."/>
            <person name="Chourrout P."/>
            <person name="Nishida H."/>
            <person name="Aasland R."/>
            <person name="Huzurbazar S."/>
            <person name="Westhof E."/>
            <person name="Delsuc F."/>
            <person name="Lehrach H."/>
            <person name="Reinhardt R."/>
            <person name="Weissenbach J."/>
            <person name="Roy S.W."/>
            <person name="Artiguenave F."/>
            <person name="Postlethwait J.H."/>
            <person name="Manak J.R."/>
            <person name="Thompson E.M."/>
            <person name="Jaillon O."/>
            <person name="Du Pasquier L."/>
            <person name="Boudinot P."/>
            <person name="Liberles D.A."/>
            <person name="Volff J.N."/>
            <person name="Philippe H."/>
            <person name="Lenhard B."/>
            <person name="Roest Crollius H."/>
            <person name="Wincker P."/>
            <person name="Chourrout D."/>
        </authorList>
    </citation>
    <scope>NUCLEOTIDE SEQUENCE [LARGE SCALE GENOMIC DNA]</scope>
</reference>
<dbReference type="EMBL" id="FN655172">
    <property type="protein sequence ID" value="CBY38272.1"/>
    <property type="molecule type" value="Genomic_DNA"/>
</dbReference>
<evidence type="ECO:0008006" key="3">
    <source>
        <dbReference type="Google" id="ProtNLM"/>
    </source>
</evidence>
<sequence>MSNFHFLTIICSIDTVTQETCTGTESYNEDLTDNGFLQRLGQGLEIVLVASGRGYLGDEDKGKPAVPYYGGEYGEEGEEIFHNQEDTVRLGCKLGYQNSVAKPFMGTKCLCTDGVCQWTMNNPDFSCISNDDQVSIPVWTGGVFNFVKSTFSKYLVLKTRVSNLRRVDEWTYDQIDHVAHPEYLTQDFWDTTDSTLFVFCPFDVTLGGMNEGDGKIAFSEWYSSEQSADGKLWSFLSREGTKVNRQKCEAIDNVLTCTTKSNYFKGYIDWSPDSSQRGPIEIHTGMTAGGTDYSCETGILPGHHPDAIAKMQQFFPIFANGDFSEMVNYLRNPPFDDTFTLN</sequence>
<keyword evidence="1" id="KW-0732">Signal</keyword>
<feature type="signal peptide" evidence="1">
    <location>
        <begin position="1"/>
        <end position="18"/>
    </location>
</feature>
<name>E4YS30_OIKDI</name>
<proteinExistence type="predicted"/>
<organism evidence="2">
    <name type="scientific">Oikopleura dioica</name>
    <name type="common">Tunicate</name>
    <dbReference type="NCBI Taxonomy" id="34765"/>
    <lineage>
        <taxon>Eukaryota</taxon>
        <taxon>Metazoa</taxon>
        <taxon>Chordata</taxon>
        <taxon>Tunicata</taxon>
        <taxon>Appendicularia</taxon>
        <taxon>Copelata</taxon>
        <taxon>Oikopleuridae</taxon>
        <taxon>Oikopleura</taxon>
    </lineage>
</organism>
<accession>E4YS30</accession>
<protein>
    <recommendedName>
        <fullName evidence="3">Sushi domain-containing protein</fullName>
    </recommendedName>
</protein>
<gene>
    <name evidence="2" type="ORF">GSOID_T00031787001</name>
</gene>
<dbReference type="Proteomes" id="UP000011014">
    <property type="component" value="Unassembled WGS sequence"/>
</dbReference>
<dbReference type="AlphaFoldDB" id="E4YS30"/>
<feature type="chain" id="PRO_5003193783" description="Sushi domain-containing protein" evidence="1">
    <location>
        <begin position="19"/>
        <end position="342"/>
    </location>
</feature>